<dbReference type="EMBL" id="CABWMV010000001">
    <property type="protein sequence ID" value="VXC32534.1"/>
    <property type="molecule type" value="Genomic_DNA"/>
</dbReference>
<sequence length="118" mass="13745">MYRSRTVFEQKIPVQRLYKVRYQLGHCLATGEASPKQVRILLVSSNLLLLSSLLLTAKSRRFCLWERNMLSKFVDSTISLKSLSLYGIKIFHLNEKNNKSSLHWSGICRRPYHVCDSK</sequence>
<name>A0A653XQX8_SPHMU</name>
<dbReference type="Proteomes" id="UP000432350">
    <property type="component" value="Unassembled WGS sequence"/>
</dbReference>
<protein>
    <submittedName>
        <fullName evidence="1">Uncharacterized protein</fullName>
    </submittedName>
</protein>
<accession>A0A653XQX8</accession>
<evidence type="ECO:0000313" key="1">
    <source>
        <dbReference type="EMBL" id="VXC32534.1"/>
    </source>
</evidence>
<reference evidence="1 2" key="1">
    <citation type="submission" date="2019-10" db="EMBL/GenBank/DDBJ databases">
        <authorList>
            <person name="Karimi E."/>
        </authorList>
    </citation>
    <scope>NUCLEOTIDE SEQUENCE [LARGE SCALE GENOMIC DNA]</scope>
    <source>
        <strain evidence="1">Sphingobacterium sp. 8BC</strain>
    </source>
</reference>
<proteinExistence type="predicted"/>
<evidence type="ECO:0000313" key="2">
    <source>
        <dbReference type="Proteomes" id="UP000432350"/>
    </source>
</evidence>
<organism evidence="1 2">
    <name type="scientific">Sphingobacterium multivorum</name>
    <dbReference type="NCBI Taxonomy" id="28454"/>
    <lineage>
        <taxon>Bacteria</taxon>
        <taxon>Pseudomonadati</taxon>
        <taxon>Bacteroidota</taxon>
        <taxon>Sphingobacteriia</taxon>
        <taxon>Sphingobacteriales</taxon>
        <taxon>Sphingobacteriaceae</taxon>
        <taxon>Sphingobacterium</taxon>
    </lineage>
</organism>
<dbReference type="AlphaFoldDB" id="A0A653XQX8"/>
<gene>
    <name evidence="1" type="ORF">SPHINGO8BC_10109</name>
</gene>